<feature type="region of interest" description="Disordered" evidence="1">
    <location>
        <begin position="62"/>
        <end position="101"/>
    </location>
</feature>
<keyword evidence="5" id="KW-1185">Reference proteome</keyword>
<gene>
    <name evidence="4" type="ORF">SSX86_003651</name>
</gene>
<dbReference type="Proteomes" id="UP001408789">
    <property type="component" value="Unassembled WGS sequence"/>
</dbReference>
<dbReference type="PANTHER" id="PTHR31680:SF17">
    <property type="entry name" value="DUF4378 DOMAIN-CONTAINING PROTEIN"/>
    <property type="match status" value="1"/>
</dbReference>
<evidence type="ECO:0000313" key="4">
    <source>
        <dbReference type="EMBL" id="KAK9075328.1"/>
    </source>
</evidence>
<dbReference type="GO" id="GO:0051513">
    <property type="term" value="P:regulation of monopolar cell growth"/>
    <property type="evidence" value="ECO:0007669"/>
    <property type="project" value="InterPro"/>
</dbReference>
<organism evidence="4 5">
    <name type="scientific">Deinandra increscens subsp. villosa</name>
    <dbReference type="NCBI Taxonomy" id="3103831"/>
    <lineage>
        <taxon>Eukaryota</taxon>
        <taxon>Viridiplantae</taxon>
        <taxon>Streptophyta</taxon>
        <taxon>Embryophyta</taxon>
        <taxon>Tracheophyta</taxon>
        <taxon>Spermatophyta</taxon>
        <taxon>Magnoliopsida</taxon>
        <taxon>eudicotyledons</taxon>
        <taxon>Gunneridae</taxon>
        <taxon>Pentapetalae</taxon>
        <taxon>asterids</taxon>
        <taxon>campanulids</taxon>
        <taxon>Asterales</taxon>
        <taxon>Asteraceae</taxon>
        <taxon>Asteroideae</taxon>
        <taxon>Heliantheae alliance</taxon>
        <taxon>Madieae</taxon>
        <taxon>Madiinae</taxon>
        <taxon>Deinandra</taxon>
    </lineage>
</organism>
<reference evidence="4 5" key="1">
    <citation type="submission" date="2024-04" db="EMBL/GenBank/DDBJ databases">
        <title>The reference genome of an endangered Asteraceae, Deinandra increscens subsp. villosa, native to the Central Coast of California.</title>
        <authorList>
            <person name="Guilliams M."/>
            <person name="Hasenstab-Lehman K."/>
            <person name="Meyer R."/>
            <person name="Mcevoy S."/>
        </authorList>
    </citation>
    <scope>NUCLEOTIDE SEQUENCE [LARGE SCALE GENOMIC DNA]</scope>
    <source>
        <tissue evidence="4">Leaf</tissue>
    </source>
</reference>
<sequence>MAGLVIHEDKRMEKQIGCMSSFLQIFDRQQILAGKRIHSAKRLPPSTVSSSVSDFPSIKTSENVVGASPETLSSGDSPEFSQELPAKNENRRKISPAFDNQPRPRSVIARLMGLETLPASDKKAPKTVKSPAVPRSVDAVRSKYIDGSNFQVKLPNQSQNQSMELMEYASVNLKSECSRTSGSFSHSADFSQNQTAVITTSGDFEKKLKMRGMDEQFNDLTALKQILEVLQHKGLLRSASRSNRDRHRNFIHDRSLHYSDESSIHLKQHWRLLASKVDQHRSVNDSQTTPSDKSSAISSNGGAADRSGRIPVKTRTSSPNRIESNLKTCNSIIKTKPLSIEIEIHSPIDSSHSTKFTAKKHGSVHHSIANRSSNNSPDPNFIKNVVTDDESSSISTTDSERSKWESCREGDRLLERCGKLLDSIAEMNSTAESPAKSAAVLPSPVSVLDSGYDKDDSSSPSDSIDFRATPAFDFHDENWSPKISPTKSSQHEEEEFTSDDSDFLYISEILRSSHHLQEDPNFFISIEKQLHTETTSPLSKPQRKLLFDVIAEILDRNRQLPPWKAPIEYSRPSVKQIWSEFQKIREVNIREISTGDSLGEINGWGDYPMEKSEAILDIERMIFKDLVGEAVGDLVRFSGECVFSRTRRRLVF</sequence>
<proteinExistence type="predicted"/>
<feature type="domain" description="DUF4378" evidence="2">
    <location>
        <begin position="502"/>
        <end position="629"/>
    </location>
</feature>
<comment type="caution">
    <text evidence="4">The sequence shown here is derived from an EMBL/GenBank/DDBJ whole genome shotgun (WGS) entry which is preliminary data.</text>
</comment>
<dbReference type="EMBL" id="JBCNJP010000007">
    <property type="protein sequence ID" value="KAK9075328.1"/>
    <property type="molecule type" value="Genomic_DNA"/>
</dbReference>
<dbReference type="PANTHER" id="PTHR31680">
    <property type="entry name" value="LONGIFOLIA PROTEIN"/>
    <property type="match status" value="1"/>
</dbReference>
<feature type="region of interest" description="Disordered" evidence="1">
    <location>
        <begin position="280"/>
        <end position="323"/>
    </location>
</feature>
<feature type="domain" description="DUF3741" evidence="3">
    <location>
        <begin position="106"/>
        <end position="121"/>
    </location>
</feature>
<name>A0AAP0H585_9ASTR</name>
<dbReference type="Pfam" id="PF14383">
    <property type="entry name" value="VARLMGL"/>
    <property type="match status" value="1"/>
</dbReference>
<dbReference type="InterPro" id="IPR025486">
    <property type="entry name" value="DUF4378"/>
</dbReference>
<feature type="compositionally biased region" description="Polar residues" evidence="1">
    <location>
        <begin position="314"/>
        <end position="323"/>
    </location>
</feature>
<evidence type="ECO:0008006" key="6">
    <source>
        <dbReference type="Google" id="ProtNLM"/>
    </source>
</evidence>
<dbReference type="InterPro" id="IPR033334">
    <property type="entry name" value="LNG1/2"/>
</dbReference>
<evidence type="ECO:0000256" key="1">
    <source>
        <dbReference type="SAM" id="MobiDB-lite"/>
    </source>
</evidence>
<evidence type="ECO:0000313" key="5">
    <source>
        <dbReference type="Proteomes" id="UP001408789"/>
    </source>
</evidence>
<feature type="compositionally biased region" description="Polar residues" evidence="1">
    <location>
        <begin position="284"/>
        <end position="301"/>
    </location>
</feature>
<protein>
    <recommendedName>
        <fullName evidence="6">DUF4378 domain-containing protein</fullName>
    </recommendedName>
</protein>
<dbReference type="AlphaFoldDB" id="A0AAP0H585"/>
<evidence type="ECO:0000259" key="3">
    <source>
        <dbReference type="Pfam" id="PF14383"/>
    </source>
</evidence>
<accession>A0AAP0H585</accession>
<dbReference type="InterPro" id="IPR032795">
    <property type="entry name" value="DUF3741-assoc"/>
</dbReference>
<feature type="compositionally biased region" description="Polar residues" evidence="1">
    <location>
        <begin position="70"/>
        <end position="80"/>
    </location>
</feature>
<evidence type="ECO:0000259" key="2">
    <source>
        <dbReference type="Pfam" id="PF14309"/>
    </source>
</evidence>
<dbReference type="Pfam" id="PF14309">
    <property type="entry name" value="DUF4378"/>
    <property type="match status" value="1"/>
</dbReference>